<proteinExistence type="predicted"/>
<keyword evidence="2" id="KW-1185">Reference proteome</keyword>
<accession>A0ABT4JYC5</accession>
<dbReference type="SUPFAM" id="SSF75169">
    <property type="entry name" value="DsrEFH-like"/>
    <property type="match status" value="1"/>
</dbReference>
<dbReference type="NCBIfam" id="TIGR03011">
    <property type="entry name" value="sulf_tusB_dsrH"/>
    <property type="match status" value="1"/>
</dbReference>
<dbReference type="InterPro" id="IPR007215">
    <property type="entry name" value="Sulphur_relay_TusB/DsrH"/>
</dbReference>
<gene>
    <name evidence="1" type="primary">tusB</name>
    <name evidence="1" type="ORF">O1D97_16805</name>
</gene>
<reference evidence="1" key="1">
    <citation type="submission" date="2022-12" db="EMBL/GenBank/DDBJ databases">
        <title>Marinomonas 15G1-11 sp. nov, isolated from marine algae.</title>
        <authorList>
            <person name="Butt M."/>
            <person name="Choi D.G."/>
            <person name="Kim J.M."/>
            <person name="Lee J.K."/>
            <person name="Baek J.H."/>
            <person name="Jeon C.O."/>
        </authorList>
    </citation>
    <scope>NUCLEOTIDE SEQUENCE</scope>
    <source>
        <strain evidence="1">15G1-11</strain>
    </source>
</reference>
<comment type="caution">
    <text evidence="1">The sequence shown here is derived from an EMBL/GenBank/DDBJ whole genome shotgun (WGS) entry which is preliminary data.</text>
</comment>
<dbReference type="EMBL" id="JAPUBN010000020">
    <property type="protein sequence ID" value="MCZ2723225.1"/>
    <property type="molecule type" value="Genomic_DNA"/>
</dbReference>
<dbReference type="Proteomes" id="UP001149719">
    <property type="component" value="Unassembled WGS sequence"/>
</dbReference>
<dbReference type="PANTHER" id="PTHR37526">
    <property type="entry name" value="PROTEIN TUSB"/>
    <property type="match status" value="1"/>
</dbReference>
<organism evidence="1 2">
    <name type="scientific">Marinomonas phaeophyticola</name>
    <dbReference type="NCBI Taxonomy" id="3004091"/>
    <lineage>
        <taxon>Bacteria</taxon>
        <taxon>Pseudomonadati</taxon>
        <taxon>Pseudomonadota</taxon>
        <taxon>Gammaproteobacteria</taxon>
        <taxon>Oceanospirillales</taxon>
        <taxon>Oceanospirillaceae</taxon>
        <taxon>Marinomonas</taxon>
    </lineage>
</organism>
<dbReference type="Pfam" id="PF04077">
    <property type="entry name" value="DsrH"/>
    <property type="match status" value="1"/>
</dbReference>
<protein>
    <submittedName>
        <fullName evidence="1">Sulfurtransferase complex subunit TusB</fullName>
    </submittedName>
</protein>
<dbReference type="Gene3D" id="3.40.1260.10">
    <property type="entry name" value="DsrEFH-like"/>
    <property type="match status" value="1"/>
</dbReference>
<evidence type="ECO:0000313" key="2">
    <source>
        <dbReference type="Proteomes" id="UP001149719"/>
    </source>
</evidence>
<dbReference type="PANTHER" id="PTHR37526:SF1">
    <property type="entry name" value="PROTEIN TUSB"/>
    <property type="match status" value="1"/>
</dbReference>
<sequence length="96" mass="10990">MTLHQLNQSAYSASIVRDLCYCLQREDKVILIEDATIRFQHDSDDLLISFTKMGLKVYALESDILAYGITAPNNINVISDIEWVDLTNECNKHIAW</sequence>
<name>A0ABT4JYC5_9GAMM</name>
<dbReference type="RefSeq" id="WP_269127316.1">
    <property type="nucleotide sequence ID" value="NZ_JAPUBN010000020.1"/>
</dbReference>
<dbReference type="InterPro" id="IPR027396">
    <property type="entry name" value="DsrEFH-like"/>
</dbReference>
<evidence type="ECO:0000313" key="1">
    <source>
        <dbReference type="EMBL" id="MCZ2723225.1"/>
    </source>
</evidence>